<proteinExistence type="predicted"/>
<dbReference type="AlphaFoldDB" id="A0A0J6FCJ5"/>
<feature type="region of interest" description="Disordered" evidence="1">
    <location>
        <begin position="48"/>
        <end position="83"/>
    </location>
</feature>
<gene>
    <name evidence="2" type="ORF">CPAG_04326</name>
</gene>
<reference evidence="3" key="2">
    <citation type="journal article" date="2009" name="Genome Res.">
        <title>Comparative genomic analyses of the human fungal pathogens Coccidioides and their relatives.</title>
        <authorList>
            <person name="Sharpton T.J."/>
            <person name="Stajich J.E."/>
            <person name="Rounsley S.D."/>
            <person name="Gardner M.J."/>
            <person name="Wortman J.R."/>
            <person name="Jordar V.S."/>
            <person name="Maiti R."/>
            <person name="Kodira C.D."/>
            <person name="Neafsey D.E."/>
            <person name="Zeng Q."/>
            <person name="Hung C.-Y."/>
            <person name="McMahan C."/>
            <person name="Muszewska A."/>
            <person name="Grynberg M."/>
            <person name="Mandel M.A."/>
            <person name="Kellner E.M."/>
            <person name="Barker B.M."/>
            <person name="Galgiani J.N."/>
            <person name="Orbach M.J."/>
            <person name="Kirkland T.N."/>
            <person name="Cole G.T."/>
            <person name="Henn M.R."/>
            <person name="Birren B.W."/>
            <person name="Taylor J.W."/>
        </authorList>
    </citation>
    <scope>NUCLEOTIDE SEQUENCE [LARGE SCALE GENOMIC DNA]</scope>
    <source>
        <strain evidence="3">RMSCC 3488</strain>
    </source>
</reference>
<sequence>MWASCQTNIIIEGNGELRDMILHVSDSNHATATQRPGRREANLIFDGLVGQRRANSQPGGPTATTKRKESREAAGRSARTGPGCLTLQKGVELIHLGARERKSHDVIPSNGRLRRAPSKRPGEEVKLSSIVDNDFLWGAPFICTAAVLPHPPAASSNWQQGQFEC</sequence>
<accession>A0A0J6FCJ5</accession>
<dbReference type="Proteomes" id="UP000054567">
    <property type="component" value="Unassembled WGS sequence"/>
</dbReference>
<dbReference type="EMBL" id="DS268110">
    <property type="protein sequence ID" value="KMM67993.1"/>
    <property type="molecule type" value="Genomic_DNA"/>
</dbReference>
<evidence type="ECO:0000313" key="3">
    <source>
        <dbReference type="Proteomes" id="UP000054567"/>
    </source>
</evidence>
<dbReference type="VEuPathDB" id="FungiDB:CPAG_04326"/>
<protein>
    <submittedName>
        <fullName evidence="2">Uncharacterized protein</fullName>
    </submittedName>
</protein>
<evidence type="ECO:0000313" key="2">
    <source>
        <dbReference type="EMBL" id="KMM67993.1"/>
    </source>
</evidence>
<reference evidence="3" key="3">
    <citation type="journal article" date="2010" name="Genome Res.">
        <title>Population genomic sequencing of Coccidioides fungi reveals recent hybridization and transposon control.</title>
        <authorList>
            <person name="Neafsey D.E."/>
            <person name="Barker B.M."/>
            <person name="Sharpton T.J."/>
            <person name="Stajich J.E."/>
            <person name="Park D.J."/>
            <person name="Whiston E."/>
            <person name="Hung C.-Y."/>
            <person name="McMahan C."/>
            <person name="White J."/>
            <person name="Sykes S."/>
            <person name="Heiman D."/>
            <person name="Young S."/>
            <person name="Zeng Q."/>
            <person name="Abouelleil A."/>
            <person name="Aftuck L."/>
            <person name="Bessette D."/>
            <person name="Brown A."/>
            <person name="FitzGerald M."/>
            <person name="Lui A."/>
            <person name="Macdonald J.P."/>
            <person name="Priest M."/>
            <person name="Orbach M.J."/>
            <person name="Galgiani J.N."/>
            <person name="Kirkland T.N."/>
            <person name="Cole G.T."/>
            <person name="Birren B.W."/>
            <person name="Henn M.R."/>
            <person name="Taylor J.W."/>
            <person name="Rounsley S.D."/>
        </authorList>
    </citation>
    <scope>NUCLEOTIDE SEQUENCE [LARGE SCALE GENOMIC DNA]</scope>
    <source>
        <strain evidence="3">RMSCC 3488</strain>
    </source>
</reference>
<reference evidence="2 3" key="1">
    <citation type="submission" date="2007-06" db="EMBL/GenBank/DDBJ databases">
        <title>The Genome Sequence of Coccidioides posadasii RMSCC_3488.</title>
        <authorList>
            <consortium name="Coccidioides Genome Resources Consortium"/>
            <consortium name="The Broad Institute Genome Sequencing Platform"/>
            <person name="Henn M.R."/>
            <person name="Sykes S."/>
            <person name="Young S."/>
            <person name="Jaffe D."/>
            <person name="Berlin A."/>
            <person name="Alvarez P."/>
            <person name="Butler J."/>
            <person name="Gnerre S."/>
            <person name="Grabherr M."/>
            <person name="Mauceli E."/>
            <person name="Brockman W."/>
            <person name="Kodira C."/>
            <person name="Alvarado L."/>
            <person name="Zeng Q."/>
            <person name="Crawford M."/>
            <person name="Antoine C."/>
            <person name="Devon K."/>
            <person name="Galgiani J."/>
            <person name="Orsborn K."/>
            <person name="Lewis M.L."/>
            <person name="Nusbaum C."/>
            <person name="Galagan J."/>
            <person name="Birren B."/>
        </authorList>
    </citation>
    <scope>NUCLEOTIDE SEQUENCE [LARGE SCALE GENOMIC DNA]</scope>
    <source>
        <strain evidence="2 3">RMSCC 3488</strain>
    </source>
</reference>
<name>A0A0J6FCJ5_COCPO</name>
<feature type="compositionally biased region" description="Polar residues" evidence="1">
    <location>
        <begin position="53"/>
        <end position="64"/>
    </location>
</feature>
<organism evidence="2 3">
    <name type="scientific">Coccidioides posadasii RMSCC 3488</name>
    <dbReference type="NCBI Taxonomy" id="454284"/>
    <lineage>
        <taxon>Eukaryota</taxon>
        <taxon>Fungi</taxon>
        <taxon>Dikarya</taxon>
        <taxon>Ascomycota</taxon>
        <taxon>Pezizomycotina</taxon>
        <taxon>Eurotiomycetes</taxon>
        <taxon>Eurotiomycetidae</taxon>
        <taxon>Onygenales</taxon>
        <taxon>Onygenaceae</taxon>
        <taxon>Coccidioides</taxon>
    </lineage>
</organism>
<evidence type="ECO:0000256" key="1">
    <source>
        <dbReference type="SAM" id="MobiDB-lite"/>
    </source>
</evidence>